<keyword evidence="2" id="KW-1185">Reference proteome</keyword>
<dbReference type="Proteomes" id="UP001054945">
    <property type="component" value="Unassembled WGS sequence"/>
</dbReference>
<protein>
    <submittedName>
        <fullName evidence="1">Uncharacterized protein</fullName>
    </submittedName>
</protein>
<comment type="caution">
    <text evidence="1">The sequence shown here is derived from an EMBL/GenBank/DDBJ whole genome shotgun (WGS) entry which is preliminary data.</text>
</comment>
<sequence>MFTIQFRKNNLPEDLWVMPEKKILISSQRNTDASPVFTIERNLRTASELRLKNYLSSLSGLEPSIFNFSKALRYVSGYSATNEVLAMLNRYLLIN</sequence>
<dbReference type="AlphaFoldDB" id="A0AAV4Q2Y4"/>
<evidence type="ECO:0000313" key="1">
    <source>
        <dbReference type="EMBL" id="GIY04003.1"/>
    </source>
</evidence>
<gene>
    <name evidence="1" type="ORF">CEXT_388861</name>
</gene>
<dbReference type="EMBL" id="BPLR01005649">
    <property type="protein sequence ID" value="GIY04003.1"/>
    <property type="molecule type" value="Genomic_DNA"/>
</dbReference>
<evidence type="ECO:0000313" key="2">
    <source>
        <dbReference type="Proteomes" id="UP001054945"/>
    </source>
</evidence>
<proteinExistence type="predicted"/>
<name>A0AAV4Q2Y4_CAEEX</name>
<reference evidence="1 2" key="1">
    <citation type="submission" date="2021-06" db="EMBL/GenBank/DDBJ databases">
        <title>Caerostris extrusa draft genome.</title>
        <authorList>
            <person name="Kono N."/>
            <person name="Arakawa K."/>
        </authorList>
    </citation>
    <scope>NUCLEOTIDE SEQUENCE [LARGE SCALE GENOMIC DNA]</scope>
</reference>
<accession>A0AAV4Q2Y4</accession>
<organism evidence="1 2">
    <name type="scientific">Caerostris extrusa</name>
    <name type="common">Bark spider</name>
    <name type="synonym">Caerostris bankana</name>
    <dbReference type="NCBI Taxonomy" id="172846"/>
    <lineage>
        <taxon>Eukaryota</taxon>
        <taxon>Metazoa</taxon>
        <taxon>Ecdysozoa</taxon>
        <taxon>Arthropoda</taxon>
        <taxon>Chelicerata</taxon>
        <taxon>Arachnida</taxon>
        <taxon>Araneae</taxon>
        <taxon>Araneomorphae</taxon>
        <taxon>Entelegynae</taxon>
        <taxon>Araneoidea</taxon>
        <taxon>Araneidae</taxon>
        <taxon>Caerostris</taxon>
    </lineage>
</organism>